<keyword evidence="8" id="KW-0333">Golgi apparatus</keyword>
<evidence type="ECO:0000256" key="6">
    <source>
        <dbReference type="ARBA" id="ARBA00022968"/>
    </source>
</evidence>
<evidence type="ECO:0000256" key="4">
    <source>
        <dbReference type="ARBA" id="ARBA00022679"/>
    </source>
</evidence>
<evidence type="ECO:0000313" key="11">
    <source>
        <dbReference type="EMBL" id="TID18630.1"/>
    </source>
</evidence>
<dbReference type="GO" id="GO:0000139">
    <property type="term" value="C:Golgi membrane"/>
    <property type="evidence" value="ECO:0007669"/>
    <property type="project" value="UniProtKB-SubCell"/>
</dbReference>
<sequence>MKLLYRLSNALKLRNFNKRIRDTLIITSILLFIVTLLFFTAYPFPRWSYINLWNPWSQHRHLFYGKSLKINENQYGAYAKIFEILANANPEIKPLSKRFYEDNKAVMKFQSDDVRFNKNILSSLLKLNDNEKNSLSQSYQQFLGGIDDLKLPVFGDESKKKIEGQGIVIVGGGKFSWLALLNIHQLRKTGSQLPVEVYIPLKNDFDTKFCHDVLPNLNAQCILGFEEFPQNQIRKYFHLDKFEHKVMAILSSSFEDVLLLDADNVVVNKPDGLFEWKTYKEKQLILWPDCWLRTTNPFLFELFNIDVDYSSVKDDDYDIHDLPGAIPNPSTESGMVLVNKRSQVSTLLLTLYLNLYGYDYYYPLITQGGAGQGDKDTYIIAAYALKQPVYQVKQKVRFLGRFYHGNFYSSGLGQCNPMTKKERVAAATNSFPECDNYLFIHLSNPKFYPEVITKSMMGRFNQHHIQFEDLNLQYNFELQLWEIMAQLLCANYKPSTVEQDRKDSYLLDTDYKLTGTSISYIQNLNINHYCNTQILPHLNYLREYFDKHKI</sequence>
<evidence type="ECO:0000256" key="9">
    <source>
        <dbReference type="ARBA" id="ARBA00023136"/>
    </source>
</evidence>
<name>A0A4T0WZ66_9ASCO</name>
<dbReference type="STRING" id="52247.A0A4T0WZ66"/>
<comment type="similarity">
    <text evidence="3">Belongs to the MNN1/MNT family.</text>
</comment>
<accession>A0A4T0WZ66</accession>
<proteinExistence type="inferred from homology"/>
<keyword evidence="4" id="KW-0808">Transferase</keyword>
<keyword evidence="6" id="KW-0735">Signal-anchor</keyword>
<protein>
    <recommendedName>
        <fullName evidence="13">Glycosyltransferase family 71 protein</fullName>
    </recommendedName>
</protein>
<dbReference type="GO" id="GO:0046354">
    <property type="term" value="P:mannan biosynthetic process"/>
    <property type="evidence" value="ECO:0007669"/>
    <property type="project" value="UniProtKB-ARBA"/>
</dbReference>
<keyword evidence="5 10" id="KW-0812">Transmembrane</keyword>
<evidence type="ECO:0000256" key="3">
    <source>
        <dbReference type="ARBA" id="ARBA00009105"/>
    </source>
</evidence>
<evidence type="ECO:0000256" key="7">
    <source>
        <dbReference type="ARBA" id="ARBA00022989"/>
    </source>
</evidence>
<evidence type="ECO:0000256" key="8">
    <source>
        <dbReference type="ARBA" id="ARBA00023034"/>
    </source>
</evidence>
<organism evidence="11 12">
    <name type="scientific">Pichia inconspicua</name>
    <dbReference type="NCBI Taxonomy" id="52247"/>
    <lineage>
        <taxon>Eukaryota</taxon>
        <taxon>Fungi</taxon>
        <taxon>Dikarya</taxon>
        <taxon>Ascomycota</taxon>
        <taxon>Saccharomycotina</taxon>
        <taxon>Pichiomycetes</taxon>
        <taxon>Pichiales</taxon>
        <taxon>Pichiaceae</taxon>
        <taxon>Pichia</taxon>
    </lineage>
</organism>
<evidence type="ECO:0008006" key="13">
    <source>
        <dbReference type="Google" id="ProtNLM"/>
    </source>
</evidence>
<comment type="caution">
    <text evidence="11">The sequence shown here is derived from an EMBL/GenBank/DDBJ whole genome shotgun (WGS) entry which is preliminary data.</text>
</comment>
<dbReference type="AlphaFoldDB" id="A0A4T0WZ66"/>
<keyword evidence="12" id="KW-1185">Reference proteome</keyword>
<dbReference type="Proteomes" id="UP000307173">
    <property type="component" value="Unassembled WGS sequence"/>
</dbReference>
<evidence type="ECO:0000313" key="12">
    <source>
        <dbReference type="Proteomes" id="UP000307173"/>
    </source>
</evidence>
<reference evidence="11 12" key="1">
    <citation type="journal article" date="2019" name="Front. Genet.">
        <title>Whole-Genome Sequencing of the Opportunistic Yeast Pathogen Candida inconspicua Uncovers Its Hybrid Origin.</title>
        <authorList>
            <person name="Mixao V."/>
            <person name="Hansen A.P."/>
            <person name="Saus E."/>
            <person name="Boekhout T."/>
            <person name="Lass-Florl C."/>
            <person name="Gabaldon T."/>
        </authorList>
    </citation>
    <scope>NUCLEOTIDE SEQUENCE [LARGE SCALE GENOMIC DNA]</scope>
    <source>
        <strain evidence="11 12">CBS 180</strain>
    </source>
</reference>
<dbReference type="EMBL" id="SELW01000609">
    <property type="protein sequence ID" value="TID18630.1"/>
    <property type="molecule type" value="Genomic_DNA"/>
</dbReference>
<comment type="subcellular location">
    <subcellularLocation>
        <location evidence="1">Golgi apparatus membrane</location>
        <topology evidence="1">Single-pass type II membrane protein</topology>
    </subcellularLocation>
</comment>
<dbReference type="PANTHER" id="PTHR31646:SF1">
    <property type="entry name" value="ALPHA-1,2-MANNOSYLTRANSFERASE MNN2"/>
    <property type="match status" value="1"/>
</dbReference>
<dbReference type="OrthoDB" id="430354at2759"/>
<dbReference type="InterPro" id="IPR022751">
    <property type="entry name" value="Alpha_mannosyltransferase"/>
</dbReference>
<dbReference type="Pfam" id="PF11051">
    <property type="entry name" value="Mannosyl_trans3"/>
    <property type="match status" value="1"/>
</dbReference>
<comment type="pathway">
    <text evidence="2">Protein modification; protein glycosylation.</text>
</comment>
<keyword evidence="7 10" id="KW-1133">Transmembrane helix</keyword>
<evidence type="ECO:0000256" key="1">
    <source>
        <dbReference type="ARBA" id="ARBA00004323"/>
    </source>
</evidence>
<dbReference type="InterPro" id="IPR029044">
    <property type="entry name" value="Nucleotide-diphossugar_trans"/>
</dbReference>
<dbReference type="GO" id="GO:0000026">
    <property type="term" value="F:alpha-1,2-mannosyltransferase activity"/>
    <property type="evidence" value="ECO:0007669"/>
    <property type="project" value="TreeGrafter"/>
</dbReference>
<feature type="transmembrane region" description="Helical" evidence="10">
    <location>
        <begin position="20"/>
        <end position="42"/>
    </location>
</feature>
<evidence type="ECO:0000256" key="2">
    <source>
        <dbReference type="ARBA" id="ARBA00004922"/>
    </source>
</evidence>
<dbReference type="PANTHER" id="PTHR31646">
    <property type="entry name" value="ALPHA-1,2-MANNOSYLTRANSFERASE MNN2"/>
    <property type="match status" value="1"/>
</dbReference>
<gene>
    <name evidence="11" type="ORF">CANINC_003880</name>
</gene>
<evidence type="ECO:0000256" key="10">
    <source>
        <dbReference type="SAM" id="Phobius"/>
    </source>
</evidence>
<evidence type="ECO:0000256" key="5">
    <source>
        <dbReference type="ARBA" id="ARBA00022692"/>
    </source>
</evidence>
<dbReference type="SUPFAM" id="SSF53448">
    <property type="entry name" value="Nucleotide-diphospho-sugar transferases"/>
    <property type="match status" value="1"/>
</dbReference>
<keyword evidence="9 10" id="KW-0472">Membrane</keyword>